<name>D8TTQ3_VOLCA</name>
<gene>
    <name evidence="2" type="primary">phDZ2</name>
    <name evidence="2" type="ORF">VOLCADRAFT_90188</name>
</gene>
<sequence length="424" mass="45688">MRHFRRQPFLPFLPPRAASADAQDFYYGDYDVALGEQTGFVPNFPYRECATRIGAYRLGPEVKSLGGGKFCFTIKVQTQNCNNACCNTDLYKIEFNVSDSCIVQPAADVKATINGVYTRVGAAFGRPVNGRNGTAVLRLTQLGLDTTSAQNAEPPAIDVRPYRYDNRTCFTIQDNIANYINGALYQNGVDMLSYFAPVAALCSDLEVRVCGTFALSADAQAFKATADGLMPYLIQQAAGGGSVCKPELEGYTVEITTEGSTCLDLSSSLACSLSPTPFPGSTCNMTQGTLPFTVSTRYSVADRKPNTTEYCFTVNTITPDQIVPSACGSGSASNGVLTTVEWYASQAMGTLVKGLNVYPAGGTKATLPVSWGPMGTNTLRVLCEGVRHQQRLLPRLPFRAIISQPAAQLMLARLYLARLLGQSM</sequence>
<dbReference type="eggNOG" id="ENOG502QQEE">
    <property type="taxonomic scope" value="Eukaryota"/>
</dbReference>
<dbReference type="InParanoid" id="D8TTQ3"/>
<dbReference type="Pfam" id="PF12499">
    <property type="entry name" value="DUF3707"/>
    <property type="match status" value="2"/>
</dbReference>
<evidence type="ECO:0000313" key="2">
    <source>
        <dbReference type="EMBL" id="EFJ49350.1"/>
    </source>
</evidence>
<feature type="domain" description="Pherophorin" evidence="1">
    <location>
        <begin position="278"/>
        <end position="381"/>
    </location>
</feature>
<dbReference type="EMBL" id="GL378336">
    <property type="protein sequence ID" value="EFJ49350.1"/>
    <property type="molecule type" value="Genomic_DNA"/>
</dbReference>
<dbReference type="AlphaFoldDB" id="D8TTQ3"/>
<dbReference type="GeneID" id="9616464"/>
<keyword evidence="3" id="KW-1185">Reference proteome</keyword>
<accession>D8TTQ3</accession>
<feature type="domain" description="Pherophorin" evidence="1">
    <location>
        <begin position="44"/>
        <end position="153"/>
    </location>
</feature>
<dbReference type="Proteomes" id="UP000001058">
    <property type="component" value="Unassembled WGS sequence"/>
</dbReference>
<dbReference type="InterPro" id="IPR024616">
    <property type="entry name" value="Pherophorin"/>
</dbReference>
<evidence type="ECO:0000313" key="3">
    <source>
        <dbReference type="Proteomes" id="UP000001058"/>
    </source>
</evidence>
<dbReference type="RefSeq" id="XP_002949798.1">
    <property type="nucleotide sequence ID" value="XM_002949752.1"/>
</dbReference>
<protein>
    <submittedName>
        <fullName evidence="2">Extracellular matrix glycoprotein pherophorin-DZ2</fullName>
    </submittedName>
</protein>
<evidence type="ECO:0000259" key="1">
    <source>
        <dbReference type="Pfam" id="PF12499"/>
    </source>
</evidence>
<reference evidence="2 3" key="1">
    <citation type="journal article" date="2010" name="Science">
        <title>Genomic analysis of organismal complexity in the multicellular green alga Volvox carteri.</title>
        <authorList>
            <person name="Prochnik S.E."/>
            <person name="Umen J."/>
            <person name="Nedelcu A.M."/>
            <person name="Hallmann A."/>
            <person name="Miller S.M."/>
            <person name="Nishii I."/>
            <person name="Ferris P."/>
            <person name="Kuo A."/>
            <person name="Mitros T."/>
            <person name="Fritz-Laylin L.K."/>
            <person name="Hellsten U."/>
            <person name="Chapman J."/>
            <person name="Simakov O."/>
            <person name="Rensing S.A."/>
            <person name="Terry A."/>
            <person name="Pangilinan J."/>
            <person name="Kapitonov V."/>
            <person name="Jurka J."/>
            <person name="Salamov A."/>
            <person name="Shapiro H."/>
            <person name="Schmutz J."/>
            <person name="Grimwood J."/>
            <person name="Lindquist E."/>
            <person name="Lucas S."/>
            <person name="Grigoriev I.V."/>
            <person name="Schmitt R."/>
            <person name="Kirk D."/>
            <person name="Rokhsar D.S."/>
        </authorList>
    </citation>
    <scope>NUCLEOTIDE SEQUENCE [LARGE SCALE GENOMIC DNA]</scope>
    <source>
        <strain evidence="3">f. Nagariensis / Eve</strain>
    </source>
</reference>
<proteinExistence type="predicted"/>
<dbReference type="KEGG" id="vcn:VOLCADRAFT_90188"/>
<organism evidence="3">
    <name type="scientific">Volvox carteri f. nagariensis</name>
    <dbReference type="NCBI Taxonomy" id="3068"/>
    <lineage>
        <taxon>Eukaryota</taxon>
        <taxon>Viridiplantae</taxon>
        <taxon>Chlorophyta</taxon>
        <taxon>core chlorophytes</taxon>
        <taxon>Chlorophyceae</taxon>
        <taxon>CS clade</taxon>
        <taxon>Chlamydomonadales</taxon>
        <taxon>Volvocaceae</taxon>
        <taxon>Volvox</taxon>
    </lineage>
</organism>